<comment type="caution">
    <text evidence="2">The sequence shown here is derived from an EMBL/GenBank/DDBJ whole genome shotgun (WGS) entry which is preliminary data.</text>
</comment>
<proteinExistence type="predicted"/>
<keyword evidence="1" id="KW-0472">Membrane</keyword>
<organism evidence="2 3">
    <name type="scientific">Candidatus Coprosoma intestinipullorum</name>
    <dbReference type="NCBI Taxonomy" id="2840752"/>
    <lineage>
        <taxon>Bacteria</taxon>
        <taxon>Bacillati</taxon>
        <taxon>Bacillota</taxon>
        <taxon>Bacillota incertae sedis</taxon>
        <taxon>Candidatus Coprosoma</taxon>
    </lineage>
</organism>
<reference evidence="2" key="2">
    <citation type="journal article" date="2021" name="PeerJ">
        <title>Extensive microbial diversity within the chicken gut microbiome revealed by metagenomics and culture.</title>
        <authorList>
            <person name="Gilroy R."/>
            <person name="Ravi A."/>
            <person name="Getino M."/>
            <person name="Pursley I."/>
            <person name="Horton D.L."/>
            <person name="Alikhan N.F."/>
            <person name="Baker D."/>
            <person name="Gharbi K."/>
            <person name="Hall N."/>
            <person name="Watson M."/>
            <person name="Adriaenssens E.M."/>
            <person name="Foster-Nyarko E."/>
            <person name="Jarju S."/>
            <person name="Secka A."/>
            <person name="Antonio M."/>
            <person name="Oren A."/>
            <person name="Chaudhuri R.R."/>
            <person name="La Ragione R."/>
            <person name="Hildebrand F."/>
            <person name="Pallen M.J."/>
        </authorList>
    </citation>
    <scope>NUCLEOTIDE SEQUENCE</scope>
    <source>
        <strain evidence="2">CHK147-3167</strain>
    </source>
</reference>
<protein>
    <submittedName>
        <fullName evidence="2">Uncharacterized protein</fullName>
    </submittedName>
</protein>
<keyword evidence="1" id="KW-0812">Transmembrane</keyword>
<evidence type="ECO:0000313" key="3">
    <source>
        <dbReference type="Proteomes" id="UP000886786"/>
    </source>
</evidence>
<name>A0A9D0ZS44_9FIRM</name>
<reference evidence="2" key="1">
    <citation type="submission" date="2020-10" db="EMBL/GenBank/DDBJ databases">
        <authorList>
            <person name="Gilroy R."/>
        </authorList>
    </citation>
    <scope>NUCLEOTIDE SEQUENCE</scope>
    <source>
        <strain evidence="2">CHK147-3167</strain>
    </source>
</reference>
<dbReference type="InterPro" id="IPR032675">
    <property type="entry name" value="LRR_dom_sf"/>
</dbReference>
<keyword evidence="1" id="KW-1133">Transmembrane helix</keyword>
<dbReference type="Gene3D" id="3.80.10.10">
    <property type="entry name" value="Ribonuclease Inhibitor"/>
    <property type="match status" value="1"/>
</dbReference>
<sequence>MKKNGFVTSALLYGILSLFLLLILGSLTVMTNRKLTDDQIRRSALDDVQTLTTDPACFTVSGNTITGYSDTCDKTVFIPETIGGVNITAIGSAAFQNKKLINITIKDNITSIDPSAFNGNDGMFFIMKMENGQIPYDNTEVSAGRIWGSTNSTIRWDE</sequence>
<dbReference type="Proteomes" id="UP000886786">
    <property type="component" value="Unassembled WGS sequence"/>
</dbReference>
<accession>A0A9D0ZS44</accession>
<gene>
    <name evidence="2" type="ORF">IAB27_06670</name>
</gene>
<evidence type="ECO:0000256" key="1">
    <source>
        <dbReference type="SAM" id="Phobius"/>
    </source>
</evidence>
<evidence type="ECO:0000313" key="2">
    <source>
        <dbReference type="EMBL" id="HIQ91284.1"/>
    </source>
</evidence>
<dbReference type="EMBL" id="DVFV01000113">
    <property type="protein sequence ID" value="HIQ91284.1"/>
    <property type="molecule type" value="Genomic_DNA"/>
</dbReference>
<dbReference type="AlphaFoldDB" id="A0A9D0ZS44"/>
<feature type="transmembrane region" description="Helical" evidence="1">
    <location>
        <begin position="12"/>
        <end position="32"/>
    </location>
</feature>